<dbReference type="Proteomes" id="UP000655225">
    <property type="component" value="Unassembled WGS sequence"/>
</dbReference>
<dbReference type="InterPro" id="IPR026847">
    <property type="entry name" value="VPS13"/>
</dbReference>
<dbReference type="EMBL" id="JABCRI010000001">
    <property type="protein sequence ID" value="KAF8412688.1"/>
    <property type="molecule type" value="Genomic_DNA"/>
</dbReference>
<dbReference type="GO" id="GO:0045053">
    <property type="term" value="P:protein retention in Golgi apparatus"/>
    <property type="evidence" value="ECO:0007669"/>
    <property type="project" value="TreeGrafter"/>
</dbReference>
<evidence type="ECO:0000313" key="1">
    <source>
        <dbReference type="EMBL" id="KAF8412688.1"/>
    </source>
</evidence>
<gene>
    <name evidence="1" type="ORF">HHK36_000656</name>
</gene>
<dbReference type="AlphaFoldDB" id="A0A834ZWS1"/>
<dbReference type="PANTHER" id="PTHR16166:SF143">
    <property type="entry name" value="PROTEIN SORTING-ASSOCIATED PROTEIN, PUTATIVE (DUF1162)-RELATED"/>
    <property type="match status" value="1"/>
</dbReference>
<organism evidence="1 2">
    <name type="scientific">Tetracentron sinense</name>
    <name type="common">Spur-leaf</name>
    <dbReference type="NCBI Taxonomy" id="13715"/>
    <lineage>
        <taxon>Eukaryota</taxon>
        <taxon>Viridiplantae</taxon>
        <taxon>Streptophyta</taxon>
        <taxon>Embryophyta</taxon>
        <taxon>Tracheophyta</taxon>
        <taxon>Spermatophyta</taxon>
        <taxon>Magnoliopsida</taxon>
        <taxon>Trochodendrales</taxon>
        <taxon>Trochodendraceae</taxon>
        <taxon>Tetracentron</taxon>
    </lineage>
</organism>
<comment type="caution">
    <text evidence="1">The sequence shown here is derived from an EMBL/GenBank/DDBJ whole genome shotgun (WGS) entry which is preliminary data.</text>
</comment>
<sequence length="279" mass="29621">MKIEEQATSLSLFGIFLSDRPIRMAAVLVSSFQLPQFNRKILFPPVAKEFGSVGVIGNPMGFVRNVGIDLKDFLAVTAKGTTSLLSNTIYATSDAAAQGNPTGFAKNVEIDIKDFLSVTAKGTTSLLSSTVYAISDAAAQGFYFSSIVAFTFDDQAVAKMEIQQKGIASHSNGVLNEFFEEFGYAGVIGNPMGFARNVGIDIKDFLLVTAKGTTTSLLSNTVYAISVAAAQGNLMGFARNVGLDIKDFLSVPAKGILQVMGLISNDGGNDKIKGEDCRH</sequence>
<keyword evidence="2" id="KW-1185">Reference proteome</keyword>
<dbReference type="OrthoDB" id="428159at2759"/>
<name>A0A834ZWS1_TETSI</name>
<dbReference type="GO" id="GO:0006623">
    <property type="term" value="P:protein targeting to vacuole"/>
    <property type="evidence" value="ECO:0007669"/>
    <property type="project" value="TreeGrafter"/>
</dbReference>
<accession>A0A834ZWS1</accession>
<protein>
    <submittedName>
        <fullName evidence="1">Uncharacterized protein</fullName>
    </submittedName>
</protein>
<proteinExistence type="predicted"/>
<reference evidence="1 2" key="1">
    <citation type="submission" date="2020-04" db="EMBL/GenBank/DDBJ databases">
        <title>Plant Genome Project.</title>
        <authorList>
            <person name="Zhang R.-G."/>
        </authorList>
    </citation>
    <scope>NUCLEOTIDE SEQUENCE [LARGE SCALE GENOMIC DNA]</scope>
    <source>
        <strain evidence="1">YNK0</strain>
        <tissue evidence="1">Leaf</tissue>
    </source>
</reference>
<dbReference type="PANTHER" id="PTHR16166">
    <property type="entry name" value="VACUOLAR PROTEIN SORTING-ASSOCIATED PROTEIN VPS13"/>
    <property type="match status" value="1"/>
</dbReference>
<evidence type="ECO:0000313" key="2">
    <source>
        <dbReference type="Proteomes" id="UP000655225"/>
    </source>
</evidence>